<dbReference type="AlphaFoldDB" id="A0A7D5Z3H9"/>
<evidence type="ECO:0000313" key="2">
    <source>
        <dbReference type="Proteomes" id="UP000510822"/>
    </source>
</evidence>
<name>A0A7D5Z3H9_9NEIS</name>
<accession>A0A7D5Z3H9</accession>
<dbReference type="EMBL" id="CP058952">
    <property type="protein sequence ID" value="QLI81601.1"/>
    <property type="molecule type" value="Genomic_DNA"/>
</dbReference>
<reference evidence="1 2" key="1">
    <citation type="journal article" date="2016" name="Int. J. Syst. Evol. Microbiol.">
        <title>Chitinibacter fontanus sp. nov., isolated from a spring.</title>
        <authorList>
            <person name="Sheu S.Y."/>
            <person name="Li Y.S."/>
            <person name="Young C.C."/>
            <person name="Chen W.M."/>
        </authorList>
    </citation>
    <scope>NUCLEOTIDE SEQUENCE [LARGE SCALE GENOMIC DNA]</scope>
    <source>
        <strain evidence="1 2">STM-7</strain>
    </source>
</reference>
<keyword evidence="2" id="KW-1185">Reference proteome</keyword>
<gene>
    <name evidence="1" type="ORF">HZU75_08685</name>
</gene>
<proteinExistence type="predicted"/>
<dbReference type="Proteomes" id="UP000510822">
    <property type="component" value="Chromosome"/>
</dbReference>
<organism evidence="1 2">
    <name type="scientific">Chitinibacter fontanus</name>
    <dbReference type="NCBI Taxonomy" id="1737446"/>
    <lineage>
        <taxon>Bacteria</taxon>
        <taxon>Pseudomonadati</taxon>
        <taxon>Pseudomonadota</taxon>
        <taxon>Betaproteobacteria</taxon>
        <taxon>Neisseriales</taxon>
        <taxon>Chitinibacteraceae</taxon>
        <taxon>Chitinibacter</taxon>
    </lineage>
</organism>
<protein>
    <submittedName>
        <fullName evidence="1">Uncharacterized protein</fullName>
    </submittedName>
</protein>
<dbReference type="RefSeq" id="WP_180305712.1">
    <property type="nucleotide sequence ID" value="NZ_CP058952.1"/>
</dbReference>
<dbReference type="KEGG" id="cfon:HZU75_08685"/>
<evidence type="ECO:0000313" key="1">
    <source>
        <dbReference type="EMBL" id="QLI81601.1"/>
    </source>
</evidence>
<sequence length="85" mass="9797">MIHCVQHGEFQYKWQHNVLVVTYTGSWNVQAVHALHQTVAANWQARPEQRWAMLTDASHWEGGTQKCSMHGGYFLKMQSRTVCAP</sequence>